<gene>
    <name evidence="2" type="ORF">SAMN04488109_1581</name>
</gene>
<feature type="domain" description="Cyclic nucleotide-binding" evidence="1">
    <location>
        <begin position="42"/>
        <end position="129"/>
    </location>
</feature>
<dbReference type="AlphaFoldDB" id="A0A1M5M6C7"/>
<dbReference type="InterPro" id="IPR014710">
    <property type="entry name" value="RmlC-like_jellyroll"/>
</dbReference>
<keyword evidence="3" id="KW-1185">Reference proteome</keyword>
<keyword evidence="2" id="KW-0418">Kinase</keyword>
<protein>
    <submittedName>
        <fullName evidence="2">cAMP-binding domain of CRP or a regulatory subunit of cAMP-dependent protein kinases</fullName>
    </submittedName>
</protein>
<reference evidence="2 3" key="1">
    <citation type="submission" date="2016-11" db="EMBL/GenBank/DDBJ databases">
        <authorList>
            <person name="Jaros S."/>
            <person name="Januszkiewicz K."/>
            <person name="Wedrychowicz H."/>
        </authorList>
    </citation>
    <scope>NUCLEOTIDE SEQUENCE [LARGE SCALE GENOMIC DNA]</scope>
    <source>
        <strain evidence="2 3">DSM 24574</strain>
    </source>
</reference>
<dbReference type="SUPFAM" id="SSF51206">
    <property type="entry name" value="cAMP-binding domain-like"/>
    <property type="match status" value="1"/>
</dbReference>
<dbReference type="InterPro" id="IPR018490">
    <property type="entry name" value="cNMP-bd_dom_sf"/>
</dbReference>
<dbReference type="Gene3D" id="2.60.120.10">
    <property type="entry name" value="Jelly Rolls"/>
    <property type="match status" value="1"/>
</dbReference>
<dbReference type="Pfam" id="PF00027">
    <property type="entry name" value="cNMP_binding"/>
    <property type="match status" value="1"/>
</dbReference>
<dbReference type="RefSeq" id="WP_073132542.1">
    <property type="nucleotide sequence ID" value="NZ_FQWQ01000001.1"/>
</dbReference>
<evidence type="ECO:0000313" key="3">
    <source>
        <dbReference type="Proteomes" id="UP000184212"/>
    </source>
</evidence>
<evidence type="ECO:0000313" key="2">
    <source>
        <dbReference type="EMBL" id="SHG72854.1"/>
    </source>
</evidence>
<dbReference type="CDD" id="cd00038">
    <property type="entry name" value="CAP_ED"/>
    <property type="match status" value="1"/>
</dbReference>
<dbReference type="GO" id="GO:0016301">
    <property type="term" value="F:kinase activity"/>
    <property type="evidence" value="ECO:0007669"/>
    <property type="project" value="UniProtKB-KW"/>
</dbReference>
<sequence length="200" mass="23574">MTKNGDPLLDENFQILHQFLVNHYSFPDRDSRHVFNKFQFVDVKKNTTLHQQNQICEYAYFICQGCVRTFFTNRKGEENTRYIAFENNFVSAFSSFITQTPSLENVQTLENSKLLKIKQSDFFSLVNHHATFSKLYLHSLEQAQVISTWRLETMLSMTAKERYRDLLERMPQIVLRLSNKQVASFLGITQESLSRLKARK</sequence>
<evidence type="ECO:0000259" key="1">
    <source>
        <dbReference type="Pfam" id="PF00027"/>
    </source>
</evidence>
<dbReference type="Proteomes" id="UP000184212">
    <property type="component" value="Unassembled WGS sequence"/>
</dbReference>
<keyword evidence="2" id="KW-0808">Transferase</keyword>
<proteinExistence type="predicted"/>
<name>A0A1M5M6C7_9BACT</name>
<accession>A0A1M5M6C7</accession>
<dbReference type="InterPro" id="IPR000595">
    <property type="entry name" value="cNMP-bd_dom"/>
</dbReference>
<organism evidence="2 3">
    <name type="scientific">Chryseolinea serpens</name>
    <dbReference type="NCBI Taxonomy" id="947013"/>
    <lineage>
        <taxon>Bacteria</taxon>
        <taxon>Pseudomonadati</taxon>
        <taxon>Bacteroidota</taxon>
        <taxon>Cytophagia</taxon>
        <taxon>Cytophagales</taxon>
        <taxon>Fulvivirgaceae</taxon>
        <taxon>Chryseolinea</taxon>
    </lineage>
</organism>
<dbReference type="EMBL" id="FQWQ01000001">
    <property type="protein sequence ID" value="SHG72854.1"/>
    <property type="molecule type" value="Genomic_DNA"/>
</dbReference>
<dbReference type="STRING" id="947013.SAMN04488109_1581"/>
<dbReference type="OrthoDB" id="1933280at2"/>